<evidence type="ECO:0000313" key="1">
    <source>
        <dbReference type="EMBL" id="CAG9953778.1"/>
    </source>
</evidence>
<evidence type="ECO:0000313" key="2">
    <source>
        <dbReference type="Proteomes" id="UP000836387"/>
    </source>
</evidence>
<reference evidence="1" key="2">
    <citation type="submission" date="2021-10" db="EMBL/GenBank/DDBJ databases">
        <authorList>
            <person name="Piombo E."/>
        </authorList>
    </citation>
    <scope>NUCLEOTIDE SEQUENCE</scope>
</reference>
<organism evidence="1 2">
    <name type="scientific">Clonostachys rosea f. rosea IK726</name>
    <dbReference type="NCBI Taxonomy" id="1349383"/>
    <lineage>
        <taxon>Eukaryota</taxon>
        <taxon>Fungi</taxon>
        <taxon>Dikarya</taxon>
        <taxon>Ascomycota</taxon>
        <taxon>Pezizomycotina</taxon>
        <taxon>Sordariomycetes</taxon>
        <taxon>Hypocreomycetidae</taxon>
        <taxon>Hypocreales</taxon>
        <taxon>Bionectriaceae</taxon>
        <taxon>Clonostachys</taxon>
    </lineage>
</organism>
<sequence length="184" mass="21329">MATFPAGSVHLFSAVEVLKLQKQRNPDRFNANASDILDQWKKSARLSYTIVLSNEDLYRQAVKKGIIKDEDKELFASFANAGLGPVTEDEYRAWFGDESLNREKYPLERCRKSPSEWTEEEKNWILQLLFDDFMKLVDEPLKLTSEAVDKIFPIQIFSDRAKEIAEENKPKMNWFRVALSGIFS</sequence>
<protein>
    <submittedName>
        <fullName evidence="1">Uncharacterized protein</fullName>
    </submittedName>
</protein>
<name>A0ACA9UN39_BIOOC</name>
<proteinExistence type="predicted"/>
<comment type="caution">
    <text evidence="1">The sequence shown here is derived from an EMBL/GenBank/DDBJ whole genome shotgun (WGS) entry which is preliminary data.</text>
</comment>
<gene>
    <name evidence="1" type="ORF">CRV2_00019699</name>
</gene>
<reference evidence="1" key="1">
    <citation type="submission" date="2020-04" db="EMBL/GenBank/DDBJ databases">
        <authorList>
            <person name="Broberg M."/>
        </authorList>
    </citation>
    <scope>NUCLEOTIDE SEQUENCE</scope>
</reference>
<accession>A0ACA9UN39</accession>
<dbReference type="Proteomes" id="UP000836387">
    <property type="component" value="Unassembled WGS sequence"/>
</dbReference>
<dbReference type="EMBL" id="CADEHS020000544">
    <property type="protein sequence ID" value="CAG9953778.1"/>
    <property type="molecule type" value="Genomic_DNA"/>
</dbReference>
<keyword evidence="2" id="KW-1185">Reference proteome</keyword>